<proteinExistence type="inferred from homology"/>
<dbReference type="InterPro" id="IPR011008">
    <property type="entry name" value="Dimeric_a/b-barrel"/>
</dbReference>
<dbReference type="AlphaFoldDB" id="A0A078MM11"/>
<protein>
    <submittedName>
        <fullName evidence="3">YCII-related domain protein</fullName>
    </submittedName>
</protein>
<evidence type="ECO:0000313" key="3">
    <source>
        <dbReference type="EMBL" id="CEA07309.1"/>
    </source>
</evidence>
<sequence>MDEYMILLPDDEGAWERLDDAGRQAVYDRHEEFGRRLEAGGHVVTGGAELQHSRSGRTVRMVDGQASVTAGPPTGAAEQLSGFYLVQTEDLDGLTEACALLAADAPVEIRPLARPSS</sequence>
<dbReference type="EMBL" id="LN483070">
    <property type="protein sequence ID" value="CEA07309.1"/>
    <property type="molecule type" value="Genomic_DNA"/>
</dbReference>
<dbReference type="PANTHER" id="PTHR35174">
    <property type="entry name" value="BLL7171 PROTEIN-RELATED"/>
    <property type="match status" value="1"/>
</dbReference>
<comment type="similarity">
    <text evidence="1">Belongs to the YciI family.</text>
</comment>
<feature type="domain" description="YCII-related" evidence="2">
    <location>
        <begin position="4"/>
        <end position="96"/>
    </location>
</feature>
<gene>
    <name evidence="3" type="ORF">BN1051_00621</name>
</gene>
<evidence type="ECO:0000256" key="1">
    <source>
        <dbReference type="ARBA" id="ARBA00007689"/>
    </source>
</evidence>
<dbReference type="PANTHER" id="PTHR35174:SF3">
    <property type="entry name" value="BLL7171 PROTEIN"/>
    <property type="match status" value="1"/>
</dbReference>
<name>A0A078MM11_9MICC</name>
<accession>A0A078MM11</accession>
<dbReference type="InterPro" id="IPR005545">
    <property type="entry name" value="YCII"/>
</dbReference>
<evidence type="ECO:0000259" key="2">
    <source>
        <dbReference type="Pfam" id="PF03795"/>
    </source>
</evidence>
<dbReference type="Gene3D" id="3.30.70.1060">
    <property type="entry name" value="Dimeric alpha+beta barrel"/>
    <property type="match status" value="1"/>
</dbReference>
<dbReference type="SUPFAM" id="SSF54909">
    <property type="entry name" value="Dimeric alpha+beta barrel"/>
    <property type="match status" value="1"/>
</dbReference>
<dbReference type="PATRIC" id="fig|1461584.3.peg.611"/>
<reference evidence="3" key="1">
    <citation type="submission" date="2014-07" db="EMBL/GenBank/DDBJ databases">
        <authorList>
            <person name="Urmite Genomes Urmite Genomes"/>
        </authorList>
    </citation>
    <scope>NUCLEOTIDE SEQUENCE</scope>
    <source>
        <strain evidence="3">11W110_air</strain>
    </source>
</reference>
<organism evidence="3">
    <name type="scientific">Arthrobacter saudimassiliensis</name>
    <dbReference type="NCBI Taxonomy" id="1461584"/>
    <lineage>
        <taxon>Bacteria</taxon>
        <taxon>Bacillati</taxon>
        <taxon>Actinomycetota</taxon>
        <taxon>Actinomycetes</taxon>
        <taxon>Micrococcales</taxon>
        <taxon>Micrococcaceae</taxon>
        <taxon>Arthrobacter</taxon>
    </lineage>
</organism>
<dbReference type="Pfam" id="PF03795">
    <property type="entry name" value="YCII"/>
    <property type="match status" value="1"/>
</dbReference>